<dbReference type="GO" id="GO:0016758">
    <property type="term" value="F:hexosyltransferase activity"/>
    <property type="evidence" value="ECO:0007669"/>
    <property type="project" value="UniProtKB-ARBA"/>
</dbReference>
<reference evidence="2 3" key="1">
    <citation type="journal article" date="2019" name="Nat. Med.">
        <title>A library of human gut bacterial isolates paired with longitudinal multiomics data enables mechanistic microbiome research.</title>
        <authorList>
            <person name="Poyet M."/>
            <person name="Groussin M."/>
            <person name="Gibbons S.M."/>
            <person name="Avila-Pacheco J."/>
            <person name="Jiang X."/>
            <person name="Kearney S.M."/>
            <person name="Perrotta A.R."/>
            <person name="Berdy B."/>
            <person name="Zhao S."/>
            <person name="Lieberman T.D."/>
            <person name="Swanson P.K."/>
            <person name="Smith M."/>
            <person name="Roesemann S."/>
            <person name="Alexander J.E."/>
            <person name="Rich S.A."/>
            <person name="Livny J."/>
            <person name="Vlamakis H."/>
            <person name="Clish C."/>
            <person name="Bullock K."/>
            <person name="Deik A."/>
            <person name="Scott J."/>
            <person name="Pierce K.A."/>
            <person name="Xavier R.J."/>
            <person name="Alm E.J."/>
        </authorList>
    </citation>
    <scope>NUCLEOTIDE SEQUENCE [LARGE SCALE GENOMIC DNA]</scope>
    <source>
        <strain evidence="2 3">BIOML-A156</strain>
    </source>
</reference>
<evidence type="ECO:0000313" key="2">
    <source>
        <dbReference type="EMBL" id="KAB4469066.1"/>
    </source>
</evidence>
<organism evidence="2 3">
    <name type="scientific">Bacteroides thetaiotaomicron</name>
    <dbReference type="NCBI Taxonomy" id="818"/>
    <lineage>
        <taxon>Bacteria</taxon>
        <taxon>Pseudomonadati</taxon>
        <taxon>Bacteroidota</taxon>
        <taxon>Bacteroidia</taxon>
        <taxon>Bacteroidales</taxon>
        <taxon>Bacteroidaceae</taxon>
        <taxon>Bacteroides</taxon>
    </lineage>
</organism>
<comment type="caution">
    <text evidence="2">The sequence shown here is derived from an EMBL/GenBank/DDBJ whole genome shotgun (WGS) entry which is preliminary data.</text>
</comment>
<dbReference type="Proteomes" id="UP000488521">
    <property type="component" value="Unassembled WGS sequence"/>
</dbReference>
<dbReference type="InterPro" id="IPR029044">
    <property type="entry name" value="Nucleotide-diphossugar_trans"/>
</dbReference>
<dbReference type="SUPFAM" id="SSF53448">
    <property type="entry name" value="Nucleotide-diphospho-sugar transferases"/>
    <property type="match status" value="1"/>
</dbReference>
<dbReference type="AlphaFoldDB" id="A0A6I0S437"/>
<dbReference type="Gene3D" id="3.90.550.10">
    <property type="entry name" value="Spore Coat Polysaccharide Biosynthesis Protein SpsA, Chain A"/>
    <property type="match status" value="1"/>
</dbReference>
<evidence type="ECO:0000259" key="1">
    <source>
        <dbReference type="Pfam" id="PF00535"/>
    </source>
</evidence>
<dbReference type="EMBL" id="WCRS01000026">
    <property type="protein sequence ID" value="KAB4469066.1"/>
    <property type="molecule type" value="Genomic_DNA"/>
</dbReference>
<evidence type="ECO:0000313" key="3">
    <source>
        <dbReference type="Proteomes" id="UP000488521"/>
    </source>
</evidence>
<dbReference type="RefSeq" id="WP_117978587.1">
    <property type="nucleotide sequence ID" value="NZ_CAXTFL010000040.1"/>
</dbReference>
<protein>
    <submittedName>
        <fullName evidence="2">Glycosyltransferase family 2 protein</fullName>
    </submittedName>
</protein>
<sequence>MKSPIFSIVIPCYNSWRYMERALHSLEKQTLTNFEVIFVDDCSTDDTYYQLVEYQKQSVLSIHIIQNVKNIGPGESRNNGIKVAKGEYLAFMDSDDWYELNYLELMFKEICKTKAEIVFCDFFRCFESGVRNGLEVNKMLENCNKNSYVALAFTSLCCLVVKRNLVQQFLIPNIYHGEDAAVIPVWISRSNKVSYIPQKIYNYFYRPNSLSTSINRDMFIPMLDGFRFLENFIDDEYRDEIEFRGICMLLYAGVFKSIEAKLSGRIIKEKLIGFIEKYPLWYHNPYMKTLPMRKRFFLYLVRYNIFSLLRVYVWGQHRLFELK</sequence>
<name>A0A6I0S437_BACT4</name>
<accession>A0A6I0S437</accession>
<keyword evidence="2" id="KW-0808">Transferase</keyword>
<dbReference type="Pfam" id="PF00535">
    <property type="entry name" value="Glycos_transf_2"/>
    <property type="match status" value="1"/>
</dbReference>
<gene>
    <name evidence="2" type="ORF">GAN59_22560</name>
</gene>
<dbReference type="PANTHER" id="PTHR22916">
    <property type="entry name" value="GLYCOSYLTRANSFERASE"/>
    <property type="match status" value="1"/>
</dbReference>
<dbReference type="InterPro" id="IPR001173">
    <property type="entry name" value="Glyco_trans_2-like"/>
</dbReference>
<dbReference type="CDD" id="cd00761">
    <property type="entry name" value="Glyco_tranf_GTA_type"/>
    <property type="match status" value="1"/>
</dbReference>
<dbReference type="PANTHER" id="PTHR22916:SF3">
    <property type="entry name" value="UDP-GLCNAC:BETAGAL BETA-1,3-N-ACETYLGLUCOSAMINYLTRANSFERASE-LIKE PROTEIN 1"/>
    <property type="match status" value="1"/>
</dbReference>
<proteinExistence type="predicted"/>
<feature type="domain" description="Glycosyltransferase 2-like" evidence="1">
    <location>
        <begin position="7"/>
        <end position="166"/>
    </location>
</feature>